<dbReference type="PROSITE" id="PS50212">
    <property type="entry name" value="RASGEF_NTER"/>
    <property type="match status" value="1"/>
</dbReference>
<accession>A0A8H7VRG8</accession>
<dbReference type="CDD" id="cd06224">
    <property type="entry name" value="REM"/>
    <property type="match status" value="1"/>
</dbReference>
<reference evidence="6 7" key="1">
    <citation type="submission" date="2020-12" db="EMBL/GenBank/DDBJ databases">
        <title>Metabolic potential, ecology and presence of endohyphal bacteria is reflected in genomic diversity of Mucoromycotina.</title>
        <authorList>
            <person name="Muszewska A."/>
            <person name="Okrasinska A."/>
            <person name="Steczkiewicz K."/>
            <person name="Drgas O."/>
            <person name="Orlowska M."/>
            <person name="Perlinska-Lenart U."/>
            <person name="Aleksandrzak-Piekarczyk T."/>
            <person name="Szatraj K."/>
            <person name="Zielenkiewicz U."/>
            <person name="Pilsyk S."/>
            <person name="Malc E."/>
            <person name="Mieczkowski P."/>
            <person name="Kruszewska J.S."/>
            <person name="Biernat P."/>
            <person name="Pawlowska J."/>
        </authorList>
    </citation>
    <scope>NUCLEOTIDE SEQUENCE [LARGE SCALE GENOMIC DNA]</scope>
    <source>
        <strain evidence="6 7">CBS 142.35</strain>
    </source>
</reference>
<keyword evidence="7" id="KW-1185">Reference proteome</keyword>
<dbReference type="InterPro" id="IPR036964">
    <property type="entry name" value="RASGEF_cat_dom_sf"/>
</dbReference>
<dbReference type="Proteomes" id="UP000646827">
    <property type="component" value="Unassembled WGS sequence"/>
</dbReference>
<dbReference type="OrthoDB" id="546434at2759"/>
<feature type="domain" description="Ras-GEF" evidence="4">
    <location>
        <begin position="459"/>
        <end position="693"/>
    </location>
</feature>
<dbReference type="SMART" id="SM00147">
    <property type="entry name" value="RasGEF"/>
    <property type="match status" value="1"/>
</dbReference>
<dbReference type="Gene3D" id="1.10.840.10">
    <property type="entry name" value="Ras guanine-nucleotide exchange factors catalytic domain"/>
    <property type="match status" value="1"/>
</dbReference>
<evidence type="ECO:0000256" key="3">
    <source>
        <dbReference type="SAM" id="MobiDB-lite"/>
    </source>
</evidence>
<dbReference type="Pfam" id="PF00618">
    <property type="entry name" value="RasGEF_N"/>
    <property type="match status" value="1"/>
</dbReference>
<dbReference type="PROSITE" id="PS50009">
    <property type="entry name" value="RASGEF_CAT"/>
    <property type="match status" value="1"/>
</dbReference>
<gene>
    <name evidence="6" type="ORF">INT45_006749</name>
</gene>
<sequence>STEALAAGTAHAIEIQHENELDGGNNSIILEDNQEKARESIVMLFRTLSEQISQYLSILEGISFDEDQIQAPAISRFKWERQRLFTAFGRLFNAIQVLSDPSVTLSSGITAIDESNAEIEEALERISSCVQHMVGQRRLWLSRRGTSDTKDSLTNDGNSSISGTINPLSPALTDPWSPPPQGMPPPTPQDIDYDSDTLETVISSTSSNLLPRTRSNRHHQRQASPNIAASLRIPGNETPPPIQQRQRQPSTKPTDTLSSNDHHWFLGHEYANEDIVFGSDGNLKGGTLSALVERLTPHDTLGKLLAFEFYVEDNRNTSFIANFLLTYRSFCTTEEFVNLLEKRYTNTAPEGLTPQELEIWIERKQKLIRLRVFNVMKNWLENYYNDEDEFILDRLEFFTSTVIRDASGFSADQLNRLILKRREIDADDGLKKLVPNNMAGPTPILPKAVTPQMTLLDTDPLELARQLSIMDFKLYSSIRPIECLNKAWSRDDQELAYHVKQSINYCNRLTAWVTGSILEHDEAKRRVIIIKHWAIVADKCRMLNNYNTCMAIFSAFDNSAVGRLRRTWEIVGNRTQQTLNYIRKLMGANRNFTAYREMVHSVNPPCIPFLGIYLQDLTFIEDGNPDYLAKSVDLINFAKRQKTAEVIREIKQFQSSPYILQEVPGIQTFISKSLEASLDVEALYERSLELEPRTTTAAAEAARLLEMIN</sequence>
<dbReference type="EMBL" id="JAEPRB010000044">
    <property type="protein sequence ID" value="KAG2224349.1"/>
    <property type="molecule type" value="Genomic_DNA"/>
</dbReference>
<evidence type="ECO:0000256" key="1">
    <source>
        <dbReference type="ARBA" id="ARBA00022658"/>
    </source>
</evidence>
<dbReference type="InterPro" id="IPR008937">
    <property type="entry name" value="Ras-like_GEF"/>
</dbReference>
<comment type="caution">
    <text evidence="6">The sequence shown here is derived from an EMBL/GenBank/DDBJ whole genome shotgun (WGS) entry which is preliminary data.</text>
</comment>
<dbReference type="CDD" id="cd00155">
    <property type="entry name" value="RasGEF"/>
    <property type="match status" value="1"/>
</dbReference>
<dbReference type="Gene3D" id="1.20.870.10">
    <property type="entry name" value="Son of sevenless (SoS) protein Chain: S domain 1"/>
    <property type="match status" value="1"/>
</dbReference>
<dbReference type="InterPro" id="IPR023578">
    <property type="entry name" value="Ras_GEF_dom_sf"/>
</dbReference>
<evidence type="ECO:0000313" key="6">
    <source>
        <dbReference type="EMBL" id="KAG2224349.1"/>
    </source>
</evidence>
<organism evidence="6 7">
    <name type="scientific">Circinella minor</name>
    <dbReference type="NCBI Taxonomy" id="1195481"/>
    <lineage>
        <taxon>Eukaryota</taxon>
        <taxon>Fungi</taxon>
        <taxon>Fungi incertae sedis</taxon>
        <taxon>Mucoromycota</taxon>
        <taxon>Mucoromycotina</taxon>
        <taxon>Mucoromycetes</taxon>
        <taxon>Mucorales</taxon>
        <taxon>Lichtheimiaceae</taxon>
        <taxon>Circinella</taxon>
    </lineage>
</organism>
<protein>
    <recommendedName>
        <fullName evidence="8">Ras GEF</fullName>
    </recommendedName>
</protein>
<dbReference type="GO" id="GO:0005085">
    <property type="term" value="F:guanyl-nucleotide exchange factor activity"/>
    <property type="evidence" value="ECO:0007669"/>
    <property type="project" value="UniProtKB-KW"/>
</dbReference>
<dbReference type="PROSITE" id="PS00720">
    <property type="entry name" value="RASGEF"/>
    <property type="match status" value="1"/>
</dbReference>
<dbReference type="SMART" id="SM00229">
    <property type="entry name" value="RasGEFN"/>
    <property type="match status" value="1"/>
</dbReference>
<feature type="domain" description="N-terminal Ras-GEF" evidence="5">
    <location>
        <begin position="279"/>
        <end position="422"/>
    </location>
</feature>
<feature type="non-terminal residue" evidence="6">
    <location>
        <position position="709"/>
    </location>
</feature>
<dbReference type="InterPro" id="IPR019804">
    <property type="entry name" value="Ras_G-nucl-exch_fac_CS"/>
</dbReference>
<proteinExistence type="predicted"/>
<feature type="compositionally biased region" description="Pro residues" evidence="3">
    <location>
        <begin position="176"/>
        <end position="188"/>
    </location>
</feature>
<dbReference type="PANTHER" id="PTHR23113">
    <property type="entry name" value="GUANINE NUCLEOTIDE EXCHANGE FACTOR"/>
    <property type="match status" value="1"/>
</dbReference>
<feature type="compositionally biased region" description="Polar residues" evidence="3">
    <location>
        <begin position="198"/>
        <end position="210"/>
    </location>
</feature>
<dbReference type="AlphaFoldDB" id="A0A8H7VRG8"/>
<dbReference type="SUPFAM" id="SSF48366">
    <property type="entry name" value="Ras GEF"/>
    <property type="match status" value="1"/>
</dbReference>
<keyword evidence="1 2" id="KW-0344">Guanine-nucleotide releasing factor</keyword>
<evidence type="ECO:0008006" key="8">
    <source>
        <dbReference type="Google" id="ProtNLM"/>
    </source>
</evidence>
<dbReference type="GO" id="GO:0007265">
    <property type="term" value="P:Ras protein signal transduction"/>
    <property type="evidence" value="ECO:0007669"/>
    <property type="project" value="TreeGrafter"/>
</dbReference>
<feature type="region of interest" description="Disordered" evidence="3">
    <location>
        <begin position="146"/>
        <end position="259"/>
    </location>
</feature>
<evidence type="ECO:0000256" key="2">
    <source>
        <dbReference type="PROSITE-ProRule" id="PRU00168"/>
    </source>
</evidence>
<dbReference type="InterPro" id="IPR000651">
    <property type="entry name" value="Ras-like_Gua-exchang_fac_N"/>
</dbReference>
<dbReference type="GO" id="GO:0005886">
    <property type="term" value="C:plasma membrane"/>
    <property type="evidence" value="ECO:0007669"/>
    <property type="project" value="TreeGrafter"/>
</dbReference>
<name>A0A8H7VRG8_9FUNG</name>
<evidence type="ECO:0000313" key="7">
    <source>
        <dbReference type="Proteomes" id="UP000646827"/>
    </source>
</evidence>
<evidence type="ECO:0000259" key="5">
    <source>
        <dbReference type="PROSITE" id="PS50212"/>
    </source>
</evidence>
<feature type="compositionally biased region" description="Polar residues" evidence="3">
    <location>
        <begin position="154"/>
        <end position="167"/>
    </location>
</feature>
<evidence type="ECO:0000259" key="4">
    <source>
        <dbReference type="PROSITE" id="PS50009"/>
    </source>
</evidence>
<dbReference type="PANTHER" id="PTHR23113:SF368">
    <property type="entry name" value="CELL DIVISION CONTROL PROTEIN 25"/>
    <property type="match status" value="1"/>
</dbReference>
<feature type="compositionally biased region" description="Polar residues" evidence="3">
    <location>
        <begin position="250"/>
        <end position="259"/>
    </location>
</feature>
<dbReference type="Pfam" id="PF00617">
    <property type="entry name" value="RasGEF"/>
    <property type="match status" value="1"/>
</dbReference>
<dbReference type="InterPro" id="IPR001895">
    <property type="entry name" value="RASGEF_cat_dom"/>
</dbReference>